<dbReference type="GO" id="GO:0042645">
    <property type="term" value="C:mitochondrial nucleoid"/>
    <property type="evidence" value="ECO:0007669"/>
    <property type="project" value="TreeGrafter"/>
</dbReference>
<dbReference type="AlphaFoldDB" id="A0A8R1WZF2"/>
<evidence type="ECO:0000313" key="3">
    <source>
        <dbReference type="Proteomes" id="UP000007819"/>
    </source>
</evidence>
<organism evidence="2 3">
    <name type="scientific">Acyrthosiphon pisum</name>
    <name type="common">Pea aphid</name>
    <dbReference type="NCBI Taxonomy" id="7029"/>
    <lineage>
        <taxon>Eukaryota</taxon>
        <taxon>Metazoa</taxon>
        <taxon>Ecdysozoa</taxon>
        <taxon>Arthropoda</taxon>
        <taxon>Hexapoda</taxon>
        <taxon>Insecta</taxon>
        <taxon>Pterygota</taxon>
        <taxon>Neoptera</taxon>
        <taxon>Paraneoptera</taxon>
        <taxon>Hemiptera</taxon>
        <taxon>Sternorrhyncha</taxon>
        <taxon>Aphidomorpha</taxon>
        <taxon>Aphidoidea</taxon>
        <taxon>Aphididae</taxon>
        <taxon>Macrosiphini</taxon>
        <taxon>Acyrthosiphon</taxon>
    </lineage>
</organism>
<feature type="signal peptide" evidence="1">
    <location>
        <begin position="1"/>
        <end position="17"/>
    </location>
</feature>
<evidence type="ECO:0000313" key="2">
    <source>
        <dbReference type="EnsemblMetazoa" id="XP_008180435.1"/>
    </source>
</evidence>
<dbReference type="GO" id="GO:0006392">
    <property type="term" value="P:transcription elongation by mitochondrial RNA polymerase"/>
    <property type="evidence" value="ECO:0007669"/>
    <property type="project" value="InterPro"/>
</dbReference>
<dbReference type="RefSeq" id="XP_008180435.1">
    <property type="nucleotide sequence ID" value="XM_008182213.2"/>
</dbReference>
<reference evidence="2" key="2">
    <citation type="submission" date="2022-06" db="UniProtKB">
        <authorList>
            <consortium name="EnsemblMetazoa"/>
        </authorList>
    </citation>
    <scope>IDENTIFICATION</scope>
</reference>
<dbReference type="PANTHER" id="PTHR21053">
    <property type="entry name" value="TRANSCRIPTION ELONGATION FACTOR, MITOCHONDRIAL"/>
    <property type="match status" value="1"/>
</dbReference>
<dbReference type="GeneID" id="100571834"/>
<dbReference type="KEGG" id="api:100571834"/>
<name>A0A8R1WZF2_ACYPI</name>
<feature type="chain" id="PRO_5035752127" evidence="1">
    <location>
        <begin position="18"/>
        <end position="277"/>
    </location>
</feature>
<dbReference type="OrthoDB" id="5949570at2759"/>
<protein>
    <submittedName>
        <fullName evidence="2">Uncharacterized protein</fullName>
    </submittedName>
</protein>
<proteinExistence type="predicted"/>
<dbReference type="PANTHER" id="PTHR21053:SF2">
    <property type="entry name" value="TRANSCRIPTION ELONGATION FACTOR, MITOCHONDRIAL"/>
    <property type="match status" value="1"/>
</dbReference>
<dbReference type="Proteomes" id="UP000007819">
    <property type="component" value="Chromosome A1"/>
</dbReference>
<sequence length="277" mass="31755">MPLLFIIFMLVILKSFGCRPLCLMRCFSEAIEVSKIKRKHSRNVNYYVPLLSEVRRESIKKIVSLQMSGRYLSCTTILRDGYILKDWKMLYMPEEMNKFNLDDVYNSVAALMKDLPESDIYLIENYVKMPNNVNVAGANLFYVKLQTLAMLIALINSGQAVYTPDNTQESMNKVVLMKARLHARLFRIIVGTEIISSQDITEMMLKGIFPEYITPVVPAIDAILTYRSVKEPIIRELMSNGLMLAMTFVDLVLNSNPKSMQALNESSKRKLKTTKKL</sequence>
<dbReference type="GO" id="GO:0030337">
    <property type="term" value="F:DNA polymerase processivity factor activity"/>
    <property type="evidence" value="ECO:0007669"/>
    <property type="project" value="TreeGrafter"/>
</dbReference>
<accession>A0A8R1WZF2</accession>
<reference evidence="3" key="1">
    <citation type="submission" date="2010-06" db="EMBL/GenBank/DDBJ databases">
        <authorList>
            <person name="Jiang H."/>
            <person name="Abraham K."/>
            <person name="Ali S."/>
            <person name="Alsbrooks S.L."/>
            <person name="Anim B.N."/>
            <person name="Anosike U.S."/>
            <person name="Attaway T."/>
            <person name="Bandaranaike D.P."/>
            <person name="Battles P.K."/>
            <person name="Bell S.N."/>
            <person name="Bell A.V."/>
            <person name="Beltran B."/>
            <person name="Bickham C."/>
            <person name="Bustamante Y."/>
            <person name="Caleb T."/>
            <person name="Canada A."/>
            <person name="Cardenas V."/>
            <person name="Carter K."/>
            <person name="Chacko J."/>
            <person name="Chandrabose M.N."/>
            <person name="Chavez D."/>
            <person name="Chavez A."/>
            <person name="Chen L."/>
            <person name="Chu H.-S."/>
            <person name="Claassen K.J."/>
            <person name="Cockrell R."/>
            <person name="Collins M."/>
            <person name="Cooper J.A."/>
            <person name="Cree A."/>
            <person name="Curry S.M."/>
            <person name="Da Y."/>
            <person name="Dao M.D."/>
            <person name="Das B."/>
            <person name="Davila M.-L."/>
            <person name="Davy-Carroll L."/>
            <person name="Denson S."/>
            <person name="Dinh H."/>
            <person name="Ebong V.E."/>
            <person name="Edwards J.R."/>
            <person name="Egan A."/>
            <person name="El-Daye J."/>
            <person name="Escobedo L."/>
            <person name="Fernandez S."/>
            <person name="Fernando P.R."/>
            <person name="Flagg N."/>
            <person name="Forbes L.D."/>
            <person name="Fowler R.G."/>
            <person name="Fu Q."/>
            <person name="Gabisi R.A."/>
            <person name="Ganer J."/>
            <person name="Garbino Pronczuk A."/>
            <person name="Garcia R.M."/>
            <person name="Garner T."/>
            <person name="Garrett T.E."/>
            <person name="Gonzalez D.A."/>
            <person name="Hamid H."/>
            <person name="Hawkins E.S."/>
            <person name="Hirani K."/>
            <person name="Hogues M.E."/>
            <person name="Hollins B."/>
            <person name="Hsiao C.-H."/>
            <person name="Jabil R."/>
            <person name="James M.L."/>
            <person name="Jhangiani S.N."/>
            <person name="Johnson B."/>
            <person name="Johnson Q."/>
            <person name="Joshi V."/>
            <person name="Kalu J.B."/>
            <person name="Kam C."/>
            <person name="Kashfia A."/>
            <person name="Keebler J."/>
            <person name="Kisamo H."/>
            <person name="Kovar C.L."/>
            <person name="Lago L.A."/>
            <person name="Lai C.-Y."/>
            <person name="Laidlaw J."/>
            <person name="Lara F."/>
            <person name="Le T.-K."/>
            <person name="Lee S.L."/>
            <person name="Legall F.H."/>
            <person name="Lemon S.J."/>
            <person name="Lewis L.R."/>
            <person name="Li B."/>
            <person name="Liu Y."/>
            <person name="Liu Y.-S."/>
            <person name="Lopez J."/>
            <person name="Lozado R.J."/>
            <person name="Lu J."/>
            <person name="Madu R.C."/>
            <person name="Maheshwari M."/>
            <person name="Maheshwari R."/>
            <person name="Malloy K."/>
            <person name="Martinez E."/>
            <person name="Mathew T."/>
            <person name="Mercado I.C."/>
            <person name="Mercado C."/>
            <person name="Meyer B."/>
            <person name="Montgomery K."/>
            <person name="Morgan M.B."/>
            <person name="Munidasa M."/>
            <person name="Nazareth L.V."/>
            <person name="Nelson J."/>
            <person name="Ng B.M."/>
            <person name="Nguyen N.B."/>
            <person name="Nguyen P.Q."/>
            <person name="Nguyen T."/>
            <person name="Obregon M."/>
            <person name="Okwuonu G.O."/>
            <person name="Onwere C.G."/>
            <person name="Orozco G."/>
            <person name="Parra A."/>
            <person name="Patel S."/>
            <person name="Patil S."/>
            <person name="Perez A."/>
            <person name="Perez Y."/>
            <person name="Pham C."/>
            <person name="Primus E.L."/>
            <person name="Pu L.-L."/>
            <person name="Puazo M."/>
            <person name="Qin X."/>
            <person name="Quiroz J.B."/>
            <person name="Reese J."/>
            <person name="Richards S."/>
            <person name="Rives C.M."/>
            <person name="Robberts R."/>
            <person name="Ruiz S.J."/>
            <person name="Ruiz M.J."/>
            <person name="Santibanez J."/>
            <person name="Schneider B.W."/>
            <person name="Sisson I."/>
            <person name="Smith M."/>
            <person name="Sodergren E."/>
            <person name="Song X.-Z."/>
            <person name="Song B.B."/>
            <person name="Summersgill H."/>
            <person name="Thelus R."/>
            <person name="Thornton R.D."/>
            <person name="Trejos Z.Y."/>
            <person name="Usmani K."/>
            <person name="Vattathil S."/>
            <person name="Villasana D."/>
            <person name="Walker D.L."/>
            <person name="Wang S."/>
            <person name="Wang K."/>
            <person name="White C.S."/>
            <person name="Williams A.C."/>
            <person name="Williamson J."/>
            <person name="Wilson K."/>
            <person name="Woghiren I.O."/>
            <person name="Woodworth J.R."/>
            <person name="Worley K.C."/>
            <person name="Wright R.A."/>
            <person name="Wu W."/>
            <person name="Young L."/>
            <person name="Zhang L."/>
            <person name="Zhang J."/>
            <person name="Zhu Y."/>
            <person name="Muzny D.M."/>
            <person name="Weinstock G."/>
            <person name="Gibbs R.A."/>
        </authorList>
    </citation>
    <scope>NUCLEOTIDE SEQUENCE [LARGE SCALE GENOMIC DNA]</scope>
    <source>
        <strain evidence="3">LSR1</strain>
    </source>
</reference>
<evidence type="ECO:0000256" key="1">
    <source>
        <dbReference type="SAM" id="SignalP"/>
    </source>
</evidence>
<keyword evidence="1" id="KW-0732">Signal</keyword>
<dbReference type="InterPro" id="IPR039150">
    <property type="entry name" value="TEFM"/>
</dbReference>
<dbReference type="EnsemblMetazoa" id="XM_008182213.3">
    <property type="protein sequence ID" value="XP_008180435.1"/>
    <property type="gene ID" value="LOC100571834"/>
</dbReference>
<keyword evidence="3" id="KW-1185">Reference proteome</keyword>